<feature type="transmembrane region" description="Helical" evidence="5">
    <location>
        <begin position="136"/>
        <end position="156"/>
    </location>
</feature>
<dbReference type="InterPro" id="IPR000620">
    <property type="entry name" value="EamA_dom"/>
</dbReference>
<organism evidence="7 8">
    <name type="scientific">Desulfobotulus alkaliphilus</name>
    <dbReference type="NCBI Taxonomy" id="622671"/>
    <lineage>
        <taxon>Bacteria</taxon>
        <taxon>Pseudomonadati</taxon>
        <taxon>Thermodesulfobacteriota</taxon>
        <taxon>Desulfobacteria</taxon>
        <taxon>Desulfobacterales</taxon>
        <taxon>Desulfobacteraceae</taxon>
        <taxon>Desulfobotulus</taxon>
    </lineage>
</organism>
<dbReference type="PANTHER" id="PTHR22911">
    <property type="entry name" value="ACYL-MALONYL CONDENSING ENZYME-RELATED"/>
    <property type="match status" value="1"/>
</dbReference>
<feature type="domain" description="EamA" evidence="6">
    <location>
        <begin position="20"/>
        <end position="152"/>
    </location>
</feature>
<dbReference type="Pfam" id="PF00892">
    <property type="entry name" value="EamA"/>
    <property type="match status" value="2"/>
</dbReference>
<feature type="transmembrane region" description="Helical" evidence="5">
    <location>
        <begin position="249"/>
        <end position="268"/>
    </location>
</feature>
<dbReference type="GO" id="GO:0016020">
    <property type="term" value="C:membrane"/>
    <property type="evidence" value="ECO:0007669"/>
    <property type="project" value="UniProtKB-SubCell"/>
</dbReference>
<feature type="domain" description="EamA" evidence="6">
    <location>
        <begin position="162"/>
        <end position="289"/>
    </location>
</feature>
<keyword evidence="2 5" id="KW-0812">Transmembrane</keyword>
<feature type="transmembrane region" description="Helical" evidence="5">
    <location>
        <begin position="274"/>
        <end position="291"/>
    </location>
</feature>
<protein>
    <submittedName>
        <fullName evidence="7">Drug/metabolite transporter (DMT)-like permease</fullName>
    </submittedName>
</protein>
<dbReference type="RefSeq" id="WP_144684417.1">
    <property type="nucleotide sequence ID" value="NZ_VLLC01000011.1"/>
</dbReference>
<dbReference type="PANTHER" id="PTHR22911:SF6">
    <property type="entry name" value="SOLUTE CARRIER FAMILY 35 MEMBER G1"/>
    <property type="match status" value="1"/>
</dbReference>
<dbReference type="AlphaFoldDB" id="A0A562RT57"/>
<evidence type="ECO:0000313" key="8">
    <source>
        <dbReference type="Proteomes" id="UP000318307"/>
    </source>
</evidence>
<evidence type="ECO:0000313" key="7">
    <source>
        <dbReference type="EMBL" id="TWI72259.1"/>
    </source>
</evidence>
<name>A0A562RT57_9BACT</name>
<keyword evidence="4 5" id="KW-0472">Membrane</keyword>
<evidence type="ECO:0000256" key="3">
    <source>
        <dbReference type="ARBA" id="ARBA00022989"/>
    </source>
</evidence>
<accession>A0A562RT57</accession>
<comment type="caution">
    <text evidence="7">The sequence shown here is derived from an EMBL/GenBank/DDBJ whole genome shotgun (WGS) entry which is preliminary data.</text>
</comment>
<feature type="transmembrane region" description="Helical" evidence="5">
    <location>
        <begin position="218"/>
        <end position="237"/>
    </location>
</feature>
<feature type="transmembrane region" description="Helical" evidence="5">
    <location>
        <begin position="192"/>
        <end position="212"/>
    </location>
</feature>
<comment type="subcellular location">
    <subcellularLocation>
        <location evidence="1">Membrane</location>
        <topology evidence="1">Multi-pass membrane protein</topology>
    </subcellularLocation>
</comment>
<keyword evidence="3 5" id="KW-1133">Transmembrane helix</keyword>
<feature type="transmembrane region" description="Helical" evidence="5">
    <location>
        <begin position="52"/>
        <end position="73"/>
    </location>
</feature>
<evidence type="ECO:0000259" key="6">
    <source>
        <dbReference type="Pfam" id="PF00892"/>
    </source>
</evidence>
<dbReference type="InterPro" id="IPR037185">
    <property type="entry name" value="EmrE-like"/>
</dbReference>
<proteinExistence type="predicted"/>
<dbReference type="Proteomes" id="UP000318307">
    <property type="component" value="Unassembled WGS sequence"/>
</dbReference>
<dbReference type="OrthoDB" id="9812899at2"/>
<dbReference type="EMBL" id="VLLC01000011">
    <property type="protein sequence ID" value="TWI72259.1"/>
    <property type="molecule type" value="Genomic_DNA"/>
</dbReference>
<gene>
    <name evidence="7" type="ORF">LZ24_01667</name>
</gene>
<feature type="transmembrane region" description="Helical" evidence="5">
    <location>
        <begin position="85"/>
        <end position="105"/>
    </location>
</feature>
<sequence length="295" mass="31070">MRINELQAFLRSPAGAVAGGALFLTLAGFFLALMGAIVKAVSADLPNAMVVFFRNAATCLFILPQLFLGSGSLTGLKTSHFSLHLLRCGSGLAAMYAYFYALSVLPLGEAVLLSYTSPLLTPVVARVWLKEPLGWVHGAGGLTGFLGILLILRPGFHEIHPAALVALVSAFFASIAMASVRKMGSTEPPFRVVAWFTILATLFSAPAAFSSWQTPDLSLAGLFFCLGAVGFVAQLCLTRGYGMAPSARIGPFTYTTVFFASILGTIFWGEVLHPMTLIGGVLIVTGGMLAGRSKG</sequence>
<dbReference type="SUPFAM" id="SSF103481">
    <property type="entry name" value="Multidrug resistance efflux transporter EmrE"/>
    <property type="match status" value="2"/>
</dbReference>
<evidence type="ECO:0000256" key="1">
    <source>
        <dbReference type="ARBA" id="ARBA00004141"/>
    </source>
</evidence>
<keyword evidence="8" id="KW-1185">Reference proteome</keyword>
<evidence type="ECO:0000256" key="4">
    <source>
        <dbReference type="ARBA" id="ARBA00023136"/>
    </source>
</evidence>
<evidence type="ECO:0000256" key="5">
    <source>
        <dbReference type="SAM" id="Phobius"/>
    </source>
</evidence>
<reference evidence="7 8" key="1">
    <citation type="submission" date="2019-07" db="EMBL/GenBank/DDBJ databases">
        <title>Genome sequencing of 100 strains of the haloalkaliphilic chemolithoautotrophic sulfur-oxidizing bacterium Thioalkalivibrio.</title>
        <authorList>
            <person name="Muyzer G."/>
        </authorList>
    </citation>
    <scope>NUCLEOTIDE SEQUENCE [LARGE SCALE GENOMIC DNA]</scope>
    <source>
        <strain evidence="7 8">ASO4-4</strain>
    </source>
</reference>
<evidence type="ECO:0000256" key="2">
    <source>
        <dbReference type="ARBA" id="ARBA00022692"/>
    </source>
</evidence>
<feature type="transmembrane region" description="Helical" evidence="5">
    <location>
        <begin position="162"/>
        <end position="180"/>
    </location>
</feature>